<organism evidence="3 4">
    <name type="scientific">Mycoplasmopsis columbinasalis</name>
    <dbReference type="NCBI Taxonomy" id="114880"/>
    <lineage>
        <taxon>Bacteria</taxon>
        <taxon>Bacillati</taxon>
        <taxon>Mycoplasmatota</taxon>
        <taxon>Mycoplasmoidales</taxon>
        <taxon>Metamycoplasmataceae</taxon>
        <taxon>Mycoplasmopsis</taxon>
    </lineage>
</organism>
<dbReference type="Proteomes" id="UP000290876">
    <property type="component" value="Chromosome"/>
</dbReference>
<dbReference type="InterPro" id="IPR007326">
    <property type="entry name" value="Lipoprotein-assoc_dom"/>
</dbReference>
<feature type="domain" description="Lipoprotein-associated type-17" evidence="2">
    <location>
        <begin position="391"/>
        <end position="465"/>
    </location>
</feature>
<feature type="region of interest" description="Disordered" evidence="1">
    <location>
        <begin position="546"/>
        <end position="565"/>
    </location>
</feature>
<sequence length="565" mass="60724">MQATSAPILITGFLTAAQDAVNKAIQHLTSAQIIYQNKTNVLPEDAQNSGFSLADNTVANDITPSFEIINGTAENQAGQLKVKVTLTKDGKSATSEPLTITEFLTTDQKAVNDAKAAITIVDYTDKASVLPLAADSTKFNVTQDPTQNPAAGITVSYEIVENSQNNDAGTLKVKVILTKNEKQAVTKEFEVSGFLTNDQKLVNEELAKISSANIDYPEKSNALPTDAVENNFRLSVQLADGVTPSYEIVSNSQQDALGTLKVKVILTKNEKQAVTEEFEVSGFLTSDQKLVNEELAKISSASIDYPEKSNTLPNDADENNFTLSAVQLADGVTPSYEIVDSSRKDGEGTLQVKVTLTKNGKTAVSDVLLITGFLTTDKKAVNDAKTAITSVDYTGKESVLPSEVTDSNLTFTVTQAPTDHEIDVSYRIVPSSQNDAEGTLKVQVTLTKNNESAVTGEFDVSGFLTSDKKLLNDELAKITSVDYRDKENVLPSNADVNNFTIQPTLTTDVTPTYEIVDGSKDDENGSLQVKVVLSKNNNSVTSQPFTVNGFKTSEPSEESIEVTPA</sequence>
<name>A0A449B9I4_9BACT</name>
<accession>A0A449B9I4</accession>
<feature type="domain" description="Lipoprotein-associated type-17" evidence="2">
    <location>
        <begin position="205"/>
        <end position="285"/>
    </location>
</feature>
<evidence type="ECO:0000259" key="2">
    <source>
        <dbReference type="Pfam" id="PF04200"/>
    </source>
</evidence>
<feature type="domain" description="Lipoprotein-associated type-17" evidence="2">
    <location>
        <begin position="294"/>
        <end position="375"/>
    </location>
</feature>
<keyword evidence="4" id="KW-1185">Reference proteome</keyword>
<evidence type="ECO:0000313" key="3">
    <source>
        <dbReference type="EMBL" id="VEU77842.1"/>
    </source>
</evidence>
<feature type="domain" description="Lipoprotein-associated type-17" evidence="2">
    <location>
        <begin position="475"/>
        <end position="552"/>
    </location>
</feature>
<protein>
    <submittedName>
        <fullName evidence="3">Lipoprotein associated domain</fullName>
    </submittedName>
</protein>
<proteinExistence type="predicted"/>
<feature type="compositionally biased region" description="Acidic residues" evidence="1">
    <location>
        <begin position="555"/>
        <end position="565"/>
    </location>
</feature>
<dbReference type="KEGG" id="mcob:NCTC10184_00056"/>
<evidence type="ECO:0000256" key="1">
    <source>
        <dbReference type="SAM" id="MobiDB-lite"/>
    </source>
</evidence>
<gene>
    <name evidence="3" type="ORF">NCTC10184_00056</name>
</gene>
<dbReference type="Pfam" id="PF04200">
    <property type="entry name" value="Lipoprotein_17"/>
    <property type="match status" value="6"/>
</dbReference>
<dbReference type="EMBL" id="LR215043">
    <property type="protein sequence ID" value="VEU77842.1"/>
    <property type="molecule type" value="Genomic_DNA"/>
</dbReference>
<reference evidence="3 4" key="1">
    <citation type="submission" date="2019-01" db="EMBL/GenBank/DDBJ databases">
        <authorList>
            <consortium name="Pathogen Informatics"/>
        </authorList>
    </citation>
    <scope>NUCLEOTIDE SEQUENCE [LARGE SCALE GENOMIC DNA]</scope>
    <source>
        <strain evidence="3 4">NCTC10184</strain>
    </source>
</reference>
<feature type="domain" description="Lipoprotein-associated type-17" evidence="2">
    <location>
        <begin position="124"/>
        <end position="196"/>
    </location>
</feature>
<evidence type="ECO:0000313" key="4">
    <source>
        <dbReference type="Proteomes" id="UP000290876"/>
    </source>
</evidence>
<feature type="domain" description="Lipoprotein-associated type-17" evidence="2">
    <location>
        <begin position="29"/>
        <end position="105"/>
    </location>
</feature>
<keyword evidence="3" id="KW-0449">Lipoprotein</keyword>
<dbReference type="AlphaFoldDB" id="A0A449B9I4"/>